<keyword evidence="4" id="KW-1185">Reference proteome</keyword>
<dbReference type="PANTHER" id="PTHR38342">
    <property type="entry name" value="SLR5037 PROTEIN"/>
    <property type="match status" value="1"/>
</dbReference>
<sequence length="165" mass="18249">MTMRHGPRFLALVAMLLALTFVGAAQADNHGHQQPEMVKVTQSPHSFPETLAAFEREASEAGWSILNRNNMAGTLSERGFTIDPVVILDVCSGRYSAQILEEDAYRPVSAFMPCRVSIYQDSQGDVFISRMNVPDFLPMMPEGVAEVMEKSSDEIEAIIERAIAE</sequence>
<dbReference type="InterPro" id="IPR035923">
    <property type="entry name" value="TT1751-like_sf"/>
</dbReference>
<gene>
    <name evidence="3" type="ORF">TVD_05250</name>
</gene>
<evidence type="ECO:0000259" key="2">
    <source>
        <dbReference type="Pfam" id="PF03625"/>
    </source>
</evidence>
<evidence type="ECO:0000313" key="4">
    <source>
        <dbReference type="Proteomes" id="UP000064201"/>
    </source>
</evidence>
<dbReference type="STRING" id="106634.TVD_05250"/>
<keyword evidence="1" id="KW-0732">Signal</keyword>
<dbReference type="OrthoDB" id="9791067at2"/>
<dbReference type="KEGG" id="tvr:TVD_05250"/>
<feature type="domain" description="DUF302" evidence="2">
    <location>
        <begin position="70"/>
        <end position="132"/>
    </location>
</feature>
<proteinExistence type="predicted"/>
<dbReference type="EMBL" id="CP011367">
    <property type="protein sequence ID" value="AKJ94810.1"/>
    <property type="molecule type" value="Genomic_DNA"/>
</dbReference>
<dbReference type="Pfam" id="PF03625">
    <property type="entry name" value="DUF302"/>
    <property type="match status" value="1"/>
</dbReference>
<evidence type="ECO:0000313" key="3">
    <source>
        <dbReference type="EMBL" id="AKJ94810.1"/>
    </source>
</evidence>
<evidence type="ECO:0000256" key="1">
    <source>
        <dbReference type="SAM" id="SignalP"/>
    </source>
</evidence>
<dbReference type="InterPro" id="IPR005180">
    <property type="entry name" value="DUF302"/>
</dbReference>
<reference evidence="3 4" key="1">
    <citation type="submission" date="2015-04" db="EMBL/GenBank/DDBJ databases">
        <title>Complete Sequence for the Genome of the Thioalkalivibrio versutus D301.</title>
        <authorList>
            <person name="Mu T."/>
            <person name="Zhou J."/>
            <person name="Xu X."/>
        </authorList>
    </citation>
    <scope>NUCLEOTIDE SEQUENCE [LARGE SCALE GENOMIC DNA]</scope>
    <source>
        <strain evidence="3 4">D301</strain>
    </source>
</reference>
<name>A0A0G3G0T6_9GAMM</name>
<protein>
    <recommendedName>
        <fullName evidence="2">DUF302 domain-containing protein</fullName>
    </recommendedName>
</protein>
<dbReference type="AlphaFoldDB" id="A0A0G3G0T6"/>
<feature type="chain" id="PRO_5002553855" description="DUF302 domain-containing protein" evidence="1">
    <location>
        <begin position="28"/>
        <end position="165"/>
    </location>
</feature>
<dbReference type="RefSeq" id="WP_018951787.1">
    <property type="nucleotide sequence ID" value="NZ_CP011367.1"/>
</dbReference>
<organism evidence="3 4">
    <name type="scientific">Thioalkalivibrio versutus</name>
    <dbReference type="NCBI Taxonomy" id="106634"/>
    <lineage>
        <taxon>Bacteria</taxon>
        <taxon>Pseudomonadati</taxon>
        <taxon>Pseudomonadota</taxon>
        <taxon>Gammaproteobacteria</taxon>
        <taxon>Chromatiales</taxon>
        <taxon>Ectothiorhodospiraceae</taxon>
        <taxon>Thioalkalivibrio</taxon>
    </lineage>
</organism>
<dbReference type="PANTHER" id="PTHR38342:SF1">
    <property type="entry name" value="SLR5037 PROTEIN"/>
    <property type="match status" value="1"/>
</dbReference>
<dbReference type="CDD" id="cd14797">
    <property type="entry name" value="DUF302"/>
    <property type="match status" value="1"/>
</dbReference>
<accession>A0A0G3G0T6</accession>
<feature type="signal peptide" evidence="1">
    <location>
        <begin position="1"/>
        <end position="27"/>
    </location>
</feature>
<dbReference type="Gene3D" id="3.30.310.70">
    <property type="entry name" value="TT1751-like domain"/>
    <property type="match status" value="1"/>
</dbReference>
<dbReference type="Proteomes" id="UP000064201">
    <property type="component" value="Chromosome"/>
</dbReference>
<dbReference type="PATRIC" id="fig|106634.4.peg.1073"/>
<dbReference type="SUPFAM" id="SSF103247">
    <property type="entry name" value="TT1751-like"/>
    <property type="match status" value="1"/>
</dbReference>